<dbReference type="CDD" id="cd00090">
    <property type="entry name" value="HTH_ARSR"/>
    <property type="match status" value="1"/>
</dbReference>
<accession>A0A178MNJ1</accession>
<dbReference type="PROSITE" id="PS50956">
    <property type="entry name" value="HTH_ASNC_2"/>
    <property type="match status" value="1"/>
</dbReference>
<dbReference type="Pfam" id="PF01037">
    <property type="entry name" value="AsnC_trans_reg"/>
    <property type="match status" value="1"/>
</dbReference>
<dbReference type="Gene3D" id="3.30.70.920">
    <property type="match status" value="1"/>
</dbReference>
<proteinExistence type="predicted"/>
<sequence length="166" mass="18406">MQRVKLDRIDRRILADLQGDGRMTNVELARRAGISAPPCLRRVRALEEAGFIKGYHAEVDPGALGYNVTVFAHVGLSSQAETDLKAFEELVKGWSEVRECHMLAGETDFLLKVVAHDWDDYQRFLTTRLTAAPNISHVKSALAIRTSKLQPGVPIDVDAGPEPDEE</sequence>
<protein>
    <submittedName>
        <fullName evidence="5">ArsR family transcriptional regulator</fullName>
    </submittedName>
</protein>
<dbReference type="RefSeq" id="WP_068493143.1">
    <property type="nucleotide sequence ID" value="NZ_LWQT01000059.1"/>
</dbReference>
<dbReference type="SUPFAM" id="SSF46785">
    <property type="entry name" value="Winged helix' DNA-binding domain"/>
    <property type="match status" value="1"/>
</dbReference>
<keyword evidence="3" id="KW-0804">Transcription</keyword>
<dbReference type="SUPFAM" id="SSF54909">
    <property type="entry name" value="Dimeric alpha+beta barrel"/>
    <property type="match status" value="1"/>
</dbReference>
<dbReference type="InterPro" id="IPR011991">
    <property type="entry name" value="ArsR-like_HTH"/>
</dbReference>
<evidence type="ECO:0000313" key="5">
    <source>
        <dbReference type="EMBL" id="OAN49655.1"/>
    </source>
</evidence>
<organism evidence="5 6">
    <name type="scientific">Paramagnetospirillum marisnigri</name>
    <dbReference type="NCBI Taxonomy" id="1285242"/>
    <lineage>
        <taxon>Bacteria</taxon>
        <taxon>Pseudomonadati</taxon>
        <taxon>Pseudomonadota</taxon>
        <taxon>Alphaproteobacteria</taxon>
        <taxon>Rhodospirillales</taxon>
        <taxon>Magnetospirillaceae</taxon>
        <taxon>Paramagnetospirillum</taxon>
    </lineage>
</organism>
<keyword evidence="6" id="KW-1185">Reference proteome</keyword>
<dbReference type="Gene3D" id="1.10.10.10">
    <property type="entry name" value="Winged helix-like DNA-binding domain superfamily/Winged helix DNA-binding domain"/>
    <property type="match status" value="1"/>
</dbReference>
<evidence type="ECO:0000313" key="6">
    <source>
        <dbReference type="Proteomes" id="UP000078428"/>
    </source>
</evidence>
<dbReference type="GO" id="GO:0043565">
    <property type="term" value="F:sequence-specific DNA binding"/>
    <property type="evidence" value="ECO:0007669"/>
    <property type="project" value="InterPro"/>
</dbReference>
<name>A0A178MNJ1_9PROT</name>
<dbReference type="EMBL" id="LWQT01000059">
    <property type="protein sequence ID" value="OAN49655.1"/>
    <property type="molecule type" value="Genomic_DNA"/>
</dbReference>
<gene>
    <name evidence="5" type="ORF">A6A04_18980</name>
</gene>
<dbReference type="InterPro" id="IPR000485">
    <property type="entry name" value="AsnC-type_HTH_dom"/>
</dbReference>
<dbReference type="SMART" id="SM00344">
    <property type="entry name" value="HTH_ASNC"/>
    <property type="match status" value="1"/>
</dbReference>
<dbReference type="PRINTS" id="PR00033">
    <property type="entry name" value="HTHASNC"/>
</dbReference>
<dbReference type="InterPro" id="IPR036390">
    <property type="entry name" value="WH_DNA-bd_sf"/>
</dbReference>
<dbReference type="AlphaFoldDB" id="A0A178MNJ1"/>
<dbReference type="STRING" id="1285242.A6A04_18980"/>
<feature type="domain" description="HTH asnC-type" evidence="4">
    <location>
        <begin position="6"/>
        <end position="67"/>
    </location>
</feature>
<comment type="caution">
    <text evidence="5">The sequence shown here is derived from an EMBL/GenBank/DDBJ whole genome shotgun (WGS) entry which is preliminary data.</text>
</comment>
<dbReference type="OrthoDB" id="9813313at2"/>
<evidence type="ECO:0000256" key="3">
    <source>
        <dbReference type="ARBA" id="ARBA00023163"/>
    </source>
</evidence>
<dbReference type="InterPro" id="IPR019887">
    <property type="entry name" value="Tscrpt_reg_AsnC/Lrp_C"/>
</dbReference>
<dbReference type="Proteomes" id="UP000078428">
    <property type="component" value="Unassembled WGS sequence"/>
</dbReference>
<dbReference type="InterPro" id="IPR036388">
    <property type="entry name" value="WH-like_DNA-bd_sf"/>
</dbReference>
<dbReference type="Pfam" id="PF13412">
    <property type="entry name" value="HTH_24"/>
    <property type="match status" value="1"/>
</dbReference>
<dbReference type="GO" id="GO:0005829">
    <property type="term" value="C:cytosol"/>
    <property type="evidence" value="ECO:0007669"/>
    <property type="project" value="TreeGrafter"/>
</dbReference>
<evidence type="ECO:0000259" key="4">
    <source>
        <dbReference type="PROSITE" id="PS50956"/>
    </source>
</evidence>
<dbReference type="PANTHER" id="PTHR30154">
    <property type="entry name" value="LEUCINE-RESPONSIVE REGULATORY PROTEIN"/>
    <property type="match status" value="1"/>
</dbReference>
<reference evidence="5 6" key="1">
    <citation type="submission" date="2016-04" db="EMBL/GenBank/DDBJ databases">
        <title>Draft genome sequence of freshwater magnetotactic bacteria Magnetospirillum marisnigri SP-1 and Magnetospirillum moscoviense BB-1.</title>
        <authorList>
            <person name="Koziaeva V."/>
            <person name="Dziuba M.V."/>
            <person name="Ivanov T.M."/>
            <person name="Kuznetsov B."/>
            <person name="Grouzdev D.S."/>
        </authorList>
    </citation>
    <scope>NUCLEOTIDE SEQUENCE [LARGE SCALE GENOMIC DNA]</scope>
    <source>
        <strain evidence="5 6">SP-1</strain>
    </source>
</reference>
<dbReference type="GO" id="GO:0006355">
    <property type="term" value="P:regulation of DNA-templated transcription"/>
    <property type="evidence" value="ECO:0007669"/>
    <property type="project" value="UniProtKB-ARBA"/>
</dbReference>
<evidence type="ECO:0000256" key="1">
    <source>
        <dbReference type="ARBA" id="ARBA00023015"/>
    </source>
</evidence>
<evidence type="ECO:0000256" key="2">
    <source>
        <dbReference type="ARBA" id="ARBA00023125"/>
    </source>
</evidence>
<dbReference type="GO" id="GO:0043200">
    <property type="term" value="P:response to amino acid"/>
    <property type="evidence" value="ECO:0007669"/>
    <property type="project" value="TreeGrafter"/>
</dbReference>
<keyword evidence="1" id="KW-0805">Transcription regulation</keyword>
<dbReference type="InterPro" id="IPR019888">
    <property type="entry name" value="Tscrpt_reg_AsnC-like"/>
</dbReference>
<dbReference type="InterPro" id="IPR011008">
    <property type="entry name" value="Dimeric_a/b-barrel"/>
</dbReference>
<keyword evidence="2" id="KW-0238">DNA-binding</keyword>
<dbReference type="PANTHER" id="PTHR30154:SF34">
    <property type="entry name" value="TRANSCRIPTIONAL REGULATOR AZLB"/>
    <property type="match status" value="1"/>
</dbReference>